<dbReference type="GO" id="GO:0046872">
    <property type="term" value="F:metal ion binding"/>
    <property type="evidence" value="ECO:0007669"/>
    <property type="project" value="UniProtKB-KW"/>
</dbReference>
<dbReference type="SUPFAM" id="SSF50952">
    <property type="entry name" value="Soluble quinoprotein glucose dehydrogenase"/>
    <property type="match status" value="1"/>
</dbReference>
<reference evidence="7" key="1">
    <citation type="submission" date="2021-01" db="EMBL/GenBank/DDBJ databases">
        <title>Modified the classification status of verrucomicrobia.</title>
        <authorList>
            <person name="Feng X."/>
        </authorList>
    </citation>
    <scope>NUCLEOTIDE SEQUENCE</scope>
    <source>
        <strain evidence="7">JCM 18052</strain>
    </source>
</reference>
<evidence type="ECO:0000256" key="1">
    <source>
        <dbReference type="ARBA" id="ARBA00022617"/>
    </source>
</evidence>
<dbReference type="RefSeq" id="WP_200350847.1">
    <property type="nucleotide sequence ID" value="NZ_BAABHZ010000006.1"/>
</dbReference>
<keyword evidence="1 4" id="KW-0349">Heme</keyword>
<keyword evidence="3 4" id="KW-0408">Iron</keyword>
<dbReference type="PANTHER" id="PTHR33546:SF1">
    <property type="entry name" value="LARGE, MULTIFUNCTIONAL SECRETED PROTEIN"/>
    <property type="match status" value="1"/>
</dbReference>
<dbReference type="InterPro" id="IPR011041">
    <property type="entry name" value="Quinoprot_gluc/sorb_DH_b-prop"/>
</dbReference>
<feature type="signal peptide" evidence="5">
    <location>
        <begin position="1"/>
        <end position="18"/>
    </location>
</feature>
<dbReference type="Gene3D" id="2.120.10.30">
    <property type="entry name" value="TolB, C-terminal domain"/>
    <property type="match status" value="1"/>
</dbReference>
<evidence type="ECO:0000313" key="7">
    <source>
        <dbReference type="EMBL" id="MBK1815885.1"/>
    </source>
</evidence>
<dbReference type="GO" id="GO:0009055">
    <property type="term" value="F:electron transfer activity"/>
    <property type="evidence" value="ECO:0007669"/>
    <property type="project" value="InterPro"/>
</dbReference>
<proteinExistence type="predicted"/>
<protein>
    <submittedName>
        <fullName evidence="7">C-type cytochrome</fullName>
    </submittedName>
</protein>
<evidence type="ECO:0000256" key="3">
    <source>
        <dbReference type="ARBA" id="ARBA00023004"/>
    </source>
</evidence>
<dbReference type="InterPro" id="IPR009056">
    <property type="entry name" value="Cyt_c-like_dom"/>
</dbReference>
<feature type="domain" description="Cytochrome c" evidence="6">
    <location>
        <begin position="764"/>
        <end position="895"/>
    </location>
</feature>
<evidence type="ECO:0000256" key="4">
    <source>
        <dbReference type="PROSITE-ProRule" id="PRU00433"/>
    </source>
</evidence>
<dbReference type="InterPro" id="IPR036909">
    <property type="entry name" value="Cyt_c-like_dom_sf"/>
</dbReference>
<dbReference type="InterPro" id="IPR011042">
    <property type="entry name" value="6-blade_b-propeller_TolB-like"/>
</dbReference>
<dbReference type="InterPro" id="IPR011989">
    <property type="entry name" value="ARM-like"/>
</dbReference>
<feature type="chain" id="PRO_5037412561" evidence="5">
    <location>
        <begin position="19"/>
        <end position="895"/>
    </location>
</feature>
<dbReference type="PROSITE" id="PS51007">
    <property type="entry name" value="CYTC"/>
    <property type="match status" value="1"/>
</dbReference>
<dbReference type="GO" id="GO:0020037">
    <property type="term" value="F:heme binding"/>
    <property type="evidence" value="ECO:0007669"/>
    <property type="project" value="InterPro"/>
</dbReference>
<dbReference type="Gene3D" id="1.10.760.10">
    <property type="entry name" value="Cytochrome c-like domain"/>
    <property type="match status" value="1"/>
</dbReference>
<dbReference type="Gene3D" id="1.25.10.10">
    <property type="entry name" value="Leucine-rich Repeat Variant"/>
    <property type="match status" value="1"/>
</dbReference>
<dbReference type="SUPFAM" id="SSF46626">
    <property type="entry name" value="Cytochrome c"/>
    <property type="match status" value="1"/>
</dbReference>
<dbReference type="InterPro" id="IPR016024">
    <property type="entry name" value="ARM-type_fold"/>
</dbReference>
<dbReference type="InterPro" id="IPR013428">
    <property type="entry name" value="Membrane-bound_put_N"/>
</dbReference>
<keyword evidence="2 4" id="KW-0479">Metal-binding</keyword>
<dbReference type="EMBL" id="JAENIK010000011">
    <property type="protein sequence ID" value="MBK1815885.1"/>
    <property type="molecule type" value="Genomic_DNA"/>
</dbReference>
<dbReference type="InterPro" id="IPR013427">
    <property type="entry name" value="Haem-bd_dom_put"/>
</dbReference>
<evidence type="ECO:0000313" key="8">
    <source>
        <dbReference type="Proteomes" id="UP000600139"/>
    </source>
</evidence>
<evidence type="ECO:0000259" key="6">
    <source>
        <dbReference type="PROSITE" id="PS51007"/>
    </source>
</evidence>
<dbReference type="SUPFAM" id="SSF48371">
    <property type="entry name" value="ARM repeat"/>
    <property type="match status" value="1"/>
</dbReference>
<comment type="caution">
    <text evidence="7">The sequence shown here is derived from an EMBL/GenBank/DDBJ whole genome shotgun (WGS) entry which is preliminary data.</text>
</comment>
<evidence type="ECO:0000256" key="5">
    <source>
        <dbReference type="SAM" id="SignalP"/>
    </source>
</evidence>
<dbReference type="NCBIfam" id="TIGR02604">
    <property type="entry name" value="Piru_Ver_Nterm"/>
    <property type="match status" value="1"/>
</dbReference>
<dbReference type="PANTHER" id="PTHR33546">
    <property type="entry name" value="LARGE, MULTIFUNCTIONAL SECRETED PROTEIN-RELATED"/>
    <property type="match status" value="1"/>
</dbReference>
<gene>
    <name evidence="7" type="ORF">JIN84_09665</name>
</gene>
<sequence>MKFLHRFLILATMPAAHAWTPGQEPPAMPLDSFQLPEGLEITPWAASPALFNPTNLDIDHLGRIWVTEGVDYRGKAGRQEGGDRIVILEDTDGDGKCDSSKVFWQDPELVSPLGIAVFDNVVYVSQPPNLLKLTDADRDGKFDPKSGDKREVVLTGFNGKNHDHSLHSLTAGPDGKFYFNQGNTCAVFTDKSGKTFRVGSYYYKSGGGEWPVDTKAVSGEKSDDGFVYVGGFTVRMNPDATHAEIVGYNYRNSYEQTINSLGYVFQNDNDDPPACRTSNVLEYGNAGYFSNDGTRFWNADQRPGQDTPTAHWRQENPGSMPAGDVYGGGSPTGVAFYENGALGEKFNGTLLSCEAARNVIFGYKPETDGAGFKLDRTDFLTTNPEKQFDGADFTGGVKKKAAPDQDKLKFNFRPSDVCVGPDGALYVTDWTDPRVGGHDTQDEAASGIIYRIAPKGFKSVVPKIDLGKVDGAILALKSPAVNVRYLGYQKLKTTGASAYDAVAKVLEDPNPFVAARGIWLMPYLGEKGRAKLNSILTGTNAGDRLTAFRAIRRTDGAIEDLPYARKLATDSSPEVRAEAARAMRYRKFDESREVLVAVAEKYDGKDRAYLESIGIGAGHDTEALWKAIGQKMKPGAPADWTDIFARLTWRLMPEAAVPSLKTRAAAAGLSEAQRKLAVDSLAFIKSKDSADALMDLAAEGSAVRDQALWWLVNRSEGEWSSFGLKEQLKKRKLIEDAVPLVEVIVPAKPESTKFTVADVMALKGDASRGKTVAARCVMCHKIGKDGPDYGPDLKGFGSRQAPEIVARSIVDPSFDISHGFEGTAINLKDGKWIDGHIVADGDPVVIRATGGLTQRVPKNQIASRKDMDRSLMLGADQLGMSAQDVADVVAWLKTY</sequence>
<name>A0A934VB82_9BACT</name>
<evidence type="ECO:0000256" key="2">
    <source>
        <dbReference type="ARBA" id="ARBA00022723"/>
    </source>
</evidence>
<keyword evidence="8" id="KW-1185">Reference proteome</keyword>
<dbReference type="AlphaFoldDB" id="A0A934VB82"/>
<keyword evidence="5" id="KW-0732">Signal</keyword>
<dbReference type="Pfam" id="PF23500">
    <property type="entry name" value="DUF7133"/>
    <property type="match status" value="2"/>
</dbReference>
<accession>A0A934VB82</accession>
<dbReference type="Proteomes" id="UP000600139">
    <property type="component" value="Unassembled WGS sequence"/>
</dbReference>
<organism evidence="7 8">
    <name type="scientific">Luteolibacter yonseiensis</name>
    <dbReference type="NCBI Taxonomy" id="1144680"/>
    <lineage>
        <taxon>Bacteria</taxon>
        <taxon>Pseudomonadati</taxon>
        <taxon>Verrucomicrobiota</taxon>
        <taxon>Verrucomicrobiia</taxon>
        <taxon>Verrucomicrobiales</taxon>
        <taxon>Verrucomicrobiaceae</taxon>
        <taxon>Luteolibacter</taxon>
    </lineage>
</organism>
<dbReference type="NCBIfam" id="TIGR02603">
    <property type="entry name" value="CxxCH_TIGR02603"/>
    <property type="match status" value="1"/>
</dbReference>
<dbReference type="InterPro" id="IPR055557">
    <property type="entry name" value="DUF7133"/>
</dbReference>